<dbReference type="Pfam" id="PF10576">
    <property type="entry name" value="EndIII_4Fe-2S"/>
    <property type="match status" value="1"/>
</dbReference>
<evidence type="ECO:0000256" key="4">
    <source>
        <dbReference type="ARBA" id="ARBA00012045"/>
    </source>
</evidence>
<dbReference type="EMBL" id="LHUG01000006">
    <property type="protein sequence ID" value="PAB00511.1"/>
    <property type="molecule type" value="Genomic_DNA"/>
</dbReference>
<evidence type="ECO:0000313" key="16">
    <source>
        <dbReference type="EMBL" id="PAB00511.1"/>
    </source>
</evidence>
<evidence type="ECO:0000256" key="10">
    <source>
        <dbReference type="ARBA" id="ARBA00023004"/>
    </source>
</evidence>
<dbReference type="Pfam" id="PF14815">
    <property type="entry name" value="NUDIX_4"/>
    <property type="match status" value="1"/>
</dbReference>
<keyword evidence="13 14" id="KW-0326">Glycosidase</keyword>
<keyword evidence="11" id="KW-0411">Iron-sulfur</keyword>
<dbReference type="SMART" id="SM00478">
    <property type="entry name" value="ENDO3c"/>
    <property type="match status" value="1"/>
</dbReference>
<comment type="caution">
    <text evidence="16">The sequence shown here is derived from an EMBL/GenBank/DDBJ whole genome shotgun (WGS) entry which is preliminary data.</text>
</comment>
<dbReference type="PANTHER" id="PTHR42944">
    <property type="entry name" value="ADENINE DNA GLYCOSYLASE"/>
    <property type="match status" value="1"/>
</dbReference>
<dbReference type="Proteomes" id="UP000216797">
    <property type="component" value="Unassembled WGS sequence"/>
</dbReference>
<dbReference type="CDD" id="cd03431">
    <property type="entry name" value="NUDIX_DNA_Glycosylase_C-MutY"/>
    <property type="match status" value="1"/>
</dbReference>
<dbReference type="GO" id="GO:0046872">
    <property type="term" value="F:metal ion binding"/>
    <property type="evidence" value="ECO:0007669"/>
    <property type="project" value="UniProtKB-UniRule"/>
</dbReference>
<dbReference type="InterPro" id="IPR015797">
    <property type="entry name" value="NUDIX_hydrolase-like_dom_sf"/>
</dbReference>
<evidence type="ECO:0000256" key="7">
    <source>
        <dbReference type="ARBA" id="ARBA00022723"/>
    </source>
</evidence>
<keyword evidence="6" id="KW-0004">4Fe-4S</keyword>
<organism evidence="16 17">
    <name type="scientific">Enterococcus canintestini</name>
    <dbReference type="NCBI Taxonomy" id="317010"/>
    <lineage>
        <taxon>Bacteria</taxon>
        <taxon>Bacillati</taxon>
        <taxon>Bacillota</taxon>
        <taxon>Bacilli</taxon>
        <taxon>Lactobacillales</taxon>
        <taxon>Enterococcaceae</taxon>
        <taxon>Enterococcus</taxon>
    </lineage>
</organism>
<evidence type="ECO:0000256" key="6">
    <source>
        <dbReference type="ARBA" id="ARBA00022485"/>
    </source>
</evidence>
<dbReference type="GO" id="GO:0006298">
    <property type="term" value="P:mismatch repair"/>
    <property type="evidence" value="ECO:0007669"/>
    <property type="project" value="TreeGrafter"/>
</dbReference>
<dbReference type="GO" id="GO:0034039">
    <property type="term" value="F:8-oxo-7,8-dihydroguanine DNA N-glycosylase activity"/>
    <property type="evidence" value="ECO:0007669"/>
    <property type="project" value="TreeGrafter"/>
</dbReference>
<evidence type="ECO:0000256" key="1">
    <source>
        <dbReference type="ARBA" id="ARBA00000843"/>
    </source>
</evidence>
<dbReference type="GO" id="GO:0000701">
    <property type="term" value="F:purine-specific mismatch base pair DNA N-glycosylase activity"/>
    <property type="evidence" value="ECO:0007669"/>
    <property type="project" value="UniProtKB-EC"/>
</dbReference>
<dbReference type="GO" id="GO:0032357">
    <property type="term" value="F:oxidized purine DNA binding"/>
    <property type="evidence" value="ECO:0007669"/>
    <property type="project" value="TreeGrafter"/>
</dbReference>
<evidence type="ECO:0000259" key="15">
    <source>
        <dbReference type="SMART" id="SM00478"/>
    </source>
</evidence>
<keyword evidence="10 14" id="KW-0408">Iron</keyword>
<evidence type="ECO:0000256" key="13">
    <source>
        <dbReference type="ARBA" id="ARBA00023295"/>
    </source>
</evidence>
<dbReference type="InterPro" id="IPR003651">
    <property type="entry name" value="Endonuclease3_FeS-loop_motif"/>
</dbReference>
<comment type="cofactor">
    <cofactor evidence="14">
        <name>[4Fe-4S] cluster</name>
        <dbReference type="ChEBI" id="CHEBI:49883"/>
    </cofactor>
    <text evidence="14">Binds 1 [4Fe-4S] cluster.</text>
</comment>
<evidence type="ECO:0000256" key="5">
    <source>
        <dbReference type="ARBA" id="ARBA00022023"/>
    </source>
</evidence>
<dbReference type="AlphaFoldDB" id="A0A267HQ73"/>
<comment type="catalytic activity">
    <reaction evidence="1 14">
        <text>Hydrolyzes free adenine bases from 7,8-dihydro-8-oxoguanine:adenine mismatched double-stranded DNA, leaving an apurinic site.</text>
        <dbReference type="EC" id="3.2.2.31"/>
    </reaction>
</comment>
<dbReference type="EC" id="3.2.2.31" evidence="4 14"/>
<dbReference type="SMART" id="SM00525">
    <property type="entry name" value="FES"/>
    <property type="match status" value="1"/>
</dbReference>
<dbReference type="Gene3D" id="1.10.1670.10">
    <property type="entry name" value="Helix-hairpin-Helix base-excision DNA repair enzymes (C-terminal)"/>
    <property type="match status" value="1"/>
</dbReference>
<dbReference type="InterPro" id="IPR023170">
    <property type="entry name" value="HhH_base_excis_C"/>
</dbReference>
<dbReference type="InterPro" id="IPR003265">
    <property type="entry name" value="HhH-GPD_domain"/>
</dbReference>
<protein>
    <recommendedName>
        <fullName evidence="5 14">Adenine DNA glycosylase</fullName>
        <ecNumber evidence="4 14">3.2.2.31</ecNumber>
    </recommendedName>
</protein>
<evidence type="ECO:0000256" key="12">
    <source>
        <dbReference type="ARBA" id="ARBA00023204"/>
    </source>
</evidence>
<dbReference type="Pfam" id="PF00633">
    <property type="entry name" value="HHH"/>
    <property type="match status" value="1"/>
</dbReference>
<keyword evidence="12" id="KW-0234">DNA repair</keyword>
<proteinExistence type="inferred from homology"/>
<dbReference type="Pfam" id="PF00730">
    <property type="entry name" value="HhH-GPD"/>
    <property type="match status" value="1"/>
</dbReference>
<evidence type="ECO:0000256" key="8">
    <source>
        <dbReference type="ARBA" id="ARBA00022763"/>
    </source>
</evidence>
<dbReference type="InterPro" id="IPR005760">
    <property type="entry name" value="A/G_AdeGlyc_MutY"/>
</dbReference>
<name>A0A267HQ73_9ENTE</name>
<evidence type="ECO:0000256" key="3">
    <source>
        <dbReference type="ARBA" id="ARBA00008343"/>
    </source>
</evidence>
<dbReference type="Gene3D" id="1.10.340.30">
    <property type="entry name" value="Hypothetical protein, domain 2"/>
    <property type="match status" value="1"/>
</dbReference>
<dbReference type="Gene3D" id="3.90.79.10">
    <property type="entry name" value="Nucleoside Triphosphate Pyrophosphohydrolase"/>
    <property type="match status" value="1"/>
</dbReference>
<dbReference type="FunFam" id="1.10.340.30:FF:000002">
    <property type="entry name" value="Adenine DNA glycosylase"/>
    <property type="match status" value="1"/>
</dbReference>
<dbReference type="InterPro" id="IPR044298">
    <property type="entry name" value="MIG/MutY"/>
</dbReference>
<sequence>MNKKNEHLNEAQIKELQQVFIAWYQKNRRNLPWRQSRDPYFIWISEIMLQQTRVDTVIDYFYRFTAKYPTIKALAESDEQELLKVWEGLGYYSRARNLKKAAQQIMTEFDGTFPTDIEEIHSLKGIGPYTAGAIASIAFDQAEPAIDGNAMRVVSRLYGIDADIAKPASRKIFDQVLRQLIPVAAPGDFNQALMDLGSGICTPKKPECETCPLKNFCFAYQTGQQEKYPVKTKAAKPKDVYYFATAITNTQGEYLLTQRPDDGLLAKMWTFPLIEVSKETFEFGQKNFNKESHELNLFSVAEDISLPEMLPKDVVWQKRHLGEIKHIFSHLKWHVLLFYGVKQADFLLPQKSHFVPLKEFDHYVFPKPQQKLVDLLEKNKQ</sequence>
<dbReference type="InterPro" id="IPR011257">
    <property type="entry name" value="DNA_glycosylase"/>
</dbReference>
<dbReference type="SUPFAM" id="SSF48150">
    <property type="entry name" value="DNA-glycosylase"/>
    <property type="match status" value="1"/>
</dbReference>
<evidence type="ECO:0000256" key="11">
    <source>
        <dbReference type="ARBA" id="ARBA00023014"/>
    </source>
</evidence>
<dbReference type="SUPFAM" id="SSF55811">
    <property type="entry name" value="Nudix"/>
    <property type="match status" value="1"/>
</dbReference>
<dbReference type="PANTHER" id="PTHR42944:SF1">
    <property type="entry name" value="ADENINE DNA GLYCOSYLASE"/>
    <property type="match status" value="1"/>
</dbReference>
<reference evidence="16 17" key="1">
    <citation type="submission" date="2015-08" db="EMBL/GenBank/DDBJ databases">
        <title>Enterococcus genome sequence.</title>
        <authorList>
            <person name="Acedo J.Z."/>
            <person name="Vederas J.C."/>
        </authorList>
    </citation>
    <scope>NUCLEOTIDE SEQUENCE [LARGE SCALE GENOMIC DNA]</scope>
    <source>
        <strain evidence="16 17">49</strain>
    </source>
</reference>
<dbReference type="GO" id="GO:0006284">
    <property type="term" value="P:base-excision repair"/>
    <property type="evidence" value="ECO:0007669"/>
    <property type="project" value="UniProtKB-UniRule"/>
</dbReference>
<keyword evidence="9" id="KW-0378">Hydrolase</keyword>
<keyword evidence="8 14" id="KW-0227">DNA damage</keyword>
<dbReference type="InterPro" id="IPR029119">
    <property type="entry name" value="MutY_C"/>
</dbReference>
<dbReference type="GO" id="GO:0035485">
    <property type="term" value="F:adenine/guanine mispair binding"/>
    <property type="evidence" value="ECO:0007669"/>
    <property type="project" value="TreeGrafter"/>
</dbReference>
<comment type="similarity">
    <text evidence="3 14">Belongs to the Nth/MutY family.</text>
</comment>
<evidence type="ECO:0000256" key="9">
    <source>
        <dbReference type="ARBA" id="ARBA00022801"/>
    </source>
</evidence>
<evidence type="ECO:0000313" key="17">
    <source>
        <dbReference type="Proteomes" id="UP000216797"/>
    </source>
</evidence>
<feature type="domain" description="HhH-GPD" evidence="15">
    <location>
        <begin position="48"/>
        <end position="199"/>
    </location>
</feature>
<evidence type="ECO:0000256" key="14">
    <source>
        <dbReference type="RuleBase" id="RU365096"/>
    </source>
</evidence>
<keyword evidence="17" id="KW-1185">Reference proteome</keyword>
<gene>
    <name evidence="16" type="ORF">AKL21_08450</name>
</gene>
<accession>A0A267HQ73</accession>
<dbReference type="GO" id="GO:0051539">
    <property type="term" value="F:4 iron, 4 sulfur cluster binding"/>
    <property type="evidence" value="ECO:0007669"/>
    <property type="project" value="UniProtKB-UniRule"/>
</dbReference>
<keyword evidence="7" id="KW-0479">Metal-binding</keyword>
<dbReference type="InterPro" id="IPR000445">
    <property type="entry name" value="HhH_motif"/>
</dbReference>
<comment type="function">
    <text evidence="2">Adenine glycosylase active on G-A mispairs. MutY also corrects error-prone DNA synthesis past GO lesions which are due to the oxidatively damaged form of guanine: 7,8-dihydro-8-oxoguanine (8-oxo-dGTP).</text>
</comment>
<dbReference type="RefSeq" id="WP_095006752.1">
    <property type="nucleotide sequence ID" value="NZ_LHUG01000006.1"/>
</dbReference>
<dbReference type="NCBIfam" id="TIGR01084">
    <property type="entry name" value="mutY"/>
    <property type="match status" value="1"/>
</dbReference>
<dbReference type="CDD" id="cd00056">
    <property type="entry name" value="ENDO3c"/>
    <property type="match status" value="1"/>
</dbReference>
<evidence type="ECO:0000256" key="2">
    <source>
        <dbReference type="ARBA" id="ARBA00002933"/>
    </source>
</evidence>